<name>F9RQF9_9VIBR</name>
<evidence type="ECO:0000313" key="2">
    <source>
        <dbReference type="EMBL" id="EGU34236.1"/>
    </source>
</evidence>
<dbReference type="Proteomes" id="UP000004349">
    <property type="component" value="Unassembled WGS sequence"/>
</dbReference>
<reference evidence="2 3" key="1">
    <citation type="journal article" date="2012" name="Int. J. Syst. Evol. Microbiol.">
        <title>Vibrio caribbeanicus sp. nov., isolated from the marine sponge Scleritoderma cyanea.</title>
        <authorList>
            <person name="Hoffmann M."/>
            <person name="Monday S.R."/>
            <person name="Allard M.W."/>
            <person name="Strain E.A."/>
            <person name="Whittaker P."/>
            <person name="Naum M."/>
            <person name="McCarthy P.J."/>
            <person name="Lopez J.V."/>
            <person name="Fischer M."/>
            <person name="Brown E.W."/>
        </authorList>
    </citation>
    <scope>NUCLEOTIDE SEQUENCE [LARGE SCALE GENOMIC DNA]</scope>
    <source>
        <strain evidence="2 3">LMG 19158</strain>
    </source>
</reference>
<dbReference type="AlphaFoldDB" id="F9RQF9"/>
<accession>F9RQF9</accession>
<gene>
    <name evidence="2" type="ORF">VIS19158_02014</name>
</gene>
<feature type="chain" id="PRO_5003386121" description="Lipoprotein" evidence="1">
    <location>
        <begin position="19"/>
        <end position="170"/>
    </location>
</feature>
<dbReference type="RefSeq" id="WP_005596559.1">
    <property type="nucleotide sequence ID" value="NZ_AFWE01000161.1"/>
</dbReference>
<feature type="signal peptide" evidence="1">
    <location>
        <begin position="1"/>
        <end position="18"/>
    </location>
</feature>
<evidence type="ECO:0000313" key="3">
    <source>
        <dbReference type="Proteomes" id="UP000004349"/>
    </source>
</evidence>
<proteinExistence type="predicted"/>
<dbReference type="EMBL" id="AFWE01000161">
    <property type="protein sequence ID" value="EGU34236.1"/>
    <property type="molecule type" value="Genomic_DNA"/>
</dbReference>
<keyword evidence="1" id="KW-0732">Signal</keyword>
<organism evidence="2 3">
    <name type="scientific">Vibrio scophthalmi LMG 19158</name>
    <dbReference type="NCBI Taxonomy" id="870967"/>
    <lineage>
        <taxon>Bacteria</taxon>
        <taxon>Pseudomonadati</taxon>
        <taxon>Pseudomonadota</taxon>
        <taxon>Gammaproteobacteria</taxon>
        <taxon>Vibrionales</taxon>
        <taxon>Vibrionaceae</taxon>
        <taxon>Vibrio</taxon>
    </lineage>
</organism>
<dbReference type="PROSITE" id="PS51257">
    <property type="entry name" value="PROKAR_LIPOPROTEIN"/>
    <property type="match status" value="1"/>
</dbReference>
<protein>
    <recommendedName>
        <fullName evidence="4">Lipoprotein</fullName>
    </recommendedName>
</protein>
<comment type="caution">
    <text evidence="2">The sequence shown here is derived from an EMBL/GenBank/DDBJ whole genome shotgun (WGS) entry which is preliminary data.</text>
</comment>
<evidence type="ECO:0000256" key="1">
    <source>
        <dbReference type="SAM" id="SignalP"/>
    </source>
</evidence>
<sequence length="170" mass="18867">MRTFFITAAIVASLSGCATILTGSETSVRVKPVGVQGGYSNIECKVENANSTEYAQGRNDRVFIDRDSSDLDVFCESPYQEGSITVESDFRQSMLVLDILWDLCLFTLSCPIDLATGNFYTYDENVNVEMFNKEGIIIPDRQPVLTPYALPQQPQPQPQAQPVNITINNN</sequence>
<evidence type="ECO:0008006" key="4">
    <source>
        <dbReference type="Google" id="ProtNLM"/>
    </source>
</evidence>